<reference evidence="10" key="1">
    <citation type="submission" date="2016-04" db="EMBL/GenBank/DDBJ databases">
        <authorList>
            <person name="Evans L.H."/>
            <person name="Alamgir A."/>
            <person name="Owens N."/>
            <person name="Weber N.D."/>
            <person name="Virtaneva K."/>
            <person name="Barbian K."/>
            <person name="Babar A."/>
            <person name="Rosenke K."/>
        </authorList>
    </citation>
    <scope>NUCLEOTIDE SEQUENCE [LARGE SCALE GENOMIC DNA]</scope>
    <source>
        <strain evidence="10">CBS 101.48</strain>
    </source>
</reference>
<dbReference type="Pfam" id="PF00447">
    <property type="entry name" value="HSF_DNA-bind"/>
    <property type="match status" value="1"/>
</dbReference>
<evidence type="ECO:0000256" key="1">
    <source>
        <dbReference type="ARBA" id="ARBA00004123"/>
    </source>
</evidence>
<organism evidence="10">
    <name type="scientific">Absidia glauca</name>
    <name type="common">Pin mould</name>
    <dbReference type="NCBI Taxonomy" id="4829"/>
    <lineage>
        <taxon>Eukaryota</taxon>
        <taxon>Fungi</taxon>
        <taxon>Fungi incertae sedis</taxon>
        <taxon>Mucoromycota</taxon>
        <taxon>Mucoromycotina</taxon>
        <taxon>Mucoromycetes</taxon>
        <taxon>Mucorales</taxon>
        <taxon>Cunninghamellaceae</taxon>
        <taxon>Absidia</taxon>
    </lineage>
</organism>
<feature type="compositionally biased region" description="Low complexity" evidence="8">
    <location>
        <begin position="23"/>
        <end position="43"/>
    </location>
</feature>
<dbReference type="FunFam" id="1.10.10.10:FF:000027">
    <property type="entry name" value="Heat shock transcription factor 1"/>
    <property type="match status" value="1"/>
</dbReference>
<evidence type="ECO:0000313" key="10">
    <source>
        <dbReference type="EMBL" id="SAM02348.1"/>
    </source>
</evidence>
<dbReference type="GO" id="GO:0003700">
    <property type="term" value="F:DNA-binding transcription factor activity"/>
    <property type="evidence" value="ECO:0007669"/>
    <property type="project" value="InterPro"/>
</dbReference>
<dbReference type="InterPro" id="IPR000232">
    <property type="entry name" value="HSF_DNA-bd"/>
</dbReference>
<evidence type="ECO:0000256" key="6">
    <source>
        <dbReference type="ARBA" id="ARBA00023242"/>
    </source>
</evidence>
<comment type="subcellular location">
    <subcellularLocation>
        <location evidence="1">Nucleus</location>
    </subcellularLocation>
</comment>
<evidence type="ECO:0000256" key="7">
    <source>
        <dbReference type="RuleBase" id="RU004020"/>
    </source>
</evidence>
<evidence type="ECO:0000313" key="11">
    <source>
        <dbReference type="Proteomes" id="UP000078561"/>
    </source>
</evidence>
<name>A0A168PGI6_ABSGL</name>
<dbReference type="Proteomes" id="UP000078561">
    <property type="component" value="Unassembled WGS sequence"/>
</dbReference>
<dbReference type="InterPro" id="IPR036388">
    <property type="entry name" value="WH-like_DNA-bd_sf"/>
</dbReference>
<dbReference type="EMBL" id="LT553804">
    <property type="protein sequence ID" value="SAM02348.1"/>
    <property type="molecule type" value="Genomic_DNA"/>
</dbReference>
<feature type="region of interest" description="Disordered" evidence="8">
    <location>
        <begin position="1"/>
        <end position="53"/>
    </location>
</feature>
<keyword evidence="3" id="KW-0805">Transcription regulation</keyword>
<feature type="domain" description="HSF-type DNA-binding" evidence="9">
    <location>
        <begin position="100"/>
        <end position="124"/>
    </location>
</feature>
<protein>
    <recommendedName>
        <fullName evidence="9">HSF-type DNA-binding domain-containing protein</fullName>
    </recommendedName>
</protein>
<dbReference type="PANTHER" id="PTHR10015">
    <property type="entry name" value="HEAT SHOCK TRANSCRIPTION FACTOR"/>
    <property type="match status" value="1"/>
</dbReference>
<evidence type="ECO:0000256" key="8">
    <source>
        <dbReference type="SAM" id="MobiDB-lite"/>
    </source>
</evidence>
<gene>
    <name evidence="10" type="primary">ABSGL_08127.1 scaffold 9591</name>
</gene>
<keyword evidence="6" id="KW-0539">Nucleus</keyword>
<evidence type="ECO:0000256" key="5">
    <source>
        <dbReference type="ARBA" id="ARBA00023163"/>
    </source>
</evidence>
<evidence type="ECO:0000256" key="4">
    <source>
        <dbReference type="ARBA" id="ARBA00023125"/>
    </source>
</evidence>
<dbReference type="Gene3D" id="1.10.10.10">
    <property type="entry name" value="Winged helix-like DNA-binding domain superfamily/Winged helix DNA-binding domain"/>
    <property type="match status" value="1"/>
</dbReference>
<comment type="similarity">
    <text evidence="2 7">Belongs to the HSF family.</text>
</comment>
<accession>A0A168PGI6</accession>
<keyword evidence="11" id="KW-1185">Reference proteome</keyword>
<dbReference type="GO" id="GO:0043565">
    <property type="term" value="F:sequence-specific DNA binding"/>
    <property type="evidence" value="ECO:0007669"/>
    <property type="project" value="InterPro"/>
</dbReference>
<dbReference type="InParanoid" id="A0A168PGI6"/>
<evidence type="ECO:0000256" key="2">
    <source>
        <dbReference type="ARBA" id="ARBA00006403"/>
    </source>
</evidence>
<dbReference type="PRINTS" id="PR00056">
    <property type="entry name" value="HSFDOMAIN"/>
</dbReference>
<dbReference type="AlphaFoldDB" id="A0A168PGI6"/>
<evidence type="ECO:0000256" key="3">
    <source>
        <dbReference type="ARBA" id="ARBA00023015"/>
    </source>
</evidence>
<proteinExistence type="inferred from homology"/>
<evidence type="ECO:0000259" key="9">
    <source>
        <dbReference type="PROSITE" id="PS00434"/>
    </source>
</evidence>
<dbReference type="PANTHER" id="PTHR10015:SF427">
    <property type="entry name" value="HEAT SHOCK FACTOR PROTEIN"/>
    <property type="match status" value="1"/>
</dbReference>
<dbReference type="GO" id="GO:0005634">
    <property type="term" value="C:nucleus"/>
    <property type="evidence" value="ECO:0007669"/>
    <property type="project" value="UniProtKB-SubCell"/>
</dbReference>
<dbReference type="InterPro" id="IPR036390">
    <property type="entry name" value="WH_DNA-bd_sf"/>
</dbReference>
<keyword evidence="5" id="KW-0804">Transcription</keyword>
<dbReference type="SUPFAM" id="SSF46785">
    <property type="entry name" value="Winged helix' DNA-binding domain"/>
    <property type="match status" value="1"/>
</dbReference>
<feature type="compositionally biased region" description="Polar residues" evidence="8">
    <location>
        <begin position="44"/>
        <end position="53"/>
    </location>
</feature>
<sequence>MQHHRRTSSNTSSGSGGFPLYETSSVSSSPPNSSTTSSYYSNPLLTVQTPPPSKATSANTFVHKLYNMVLDDQFQHLISWSYTGASFIVCNIMEFSRDVLPKHFKHNNFSSFVRQLNMYGFHKVNKSPRGHRTLAENQIWEFSHQKFLRGRPDLLDDIKRKAMETSDNQQRQMNGDIQAHMNLIQSSQSDMMQQLTSLFENFNHVVKELGDTRRKQESQDLLLRNMMQYICHQNNGQLPSELNFTESPHHHTMSQMKNDKEAPSIFVTSHQPNHYHHQLSKSMDNNNHHPGMLNIHDPPITPTSMGSQSPHTLNNYLPPSPSGSTMISDDMNLNKSHRVQQHRRHVSTGAIPTVHSSLPANPLHSQQYGHPHSTLQPILTSHSNDTAFDFINPHDPLSH</sequence>
<dbReference type="OrthoDB" id="60033at2759"/>
<dbReference type="STRING" id="4829.A0A168PGI6"/>
<dbReference type="PROSITE" id="PS00434">
    <property type="entry name" value="HSF_DOMAIN"/>
    <property type="match status" value="1"/>
</dbReference>
<dbReference type="SMART" id="SM00415">
    <property type="entry name" value="HSF"/>
    <property type="match status" value="1"/>
</dbReference>
<keyword evidence="4" id="KW-0238">DNA-binding</keyword>